<organism evidence="3 4">
    <name type="scientific">Flagellimonas taeanensis</name>
    <dbReference type="NCBI Taxonomy" id="1005926"/>
    <lineage>
        <taxon>Bacteria</taxon>
        <taxon>Pseudomonadati</taxon>
        <taxon>Bacteroidota</taxon>
        <taxon>Flavobacteriia</taxon>
        <taxon>Flavobacteriales</taxon>
        <taxon>Flavobacteriaceae</taxon>
        <taxon>Flagellimonas</taxon>
    </lineage>
</organism>
<dbReference type="AlphaFoldDB" id="A0A1M6V121"/>
<dbReference type="Proteomes" id="UP000184031">
    <property type="component" value="Unassembled WGS sequence"/>
</dbReference>
<dbReference type="RefSeq" id="WP_072879100.1">
    <property type="nucleotide sequence ID" value="NZ_FOKU01000007.1"/>
</dbReference>
<evidence type="ECO:0000313" key="3">
    <source>
        <dbReference type="EMBL" id="SHK75153.1"/>
    </source>
</evidence>
<evidence type="ECO:0000313" key="5">
    <source>
        <dbReference type="Proteomes" id="UP000198940"/>
    </source>
</evidence>
<gene>
    <name evidence="2" type="ORF">SAMN04487891_107150</name>
    <name evidence="3" type="ORF">SAMN05216293_1855</name>
</gene>
<dbReference type="InterPro" id="IPR016181">
    <property type="entry name" value="Acyl_CoA_acyltransferase"/>
</dbReference>
<dbReference type="PROSITE" id="PS50096">
    <property type="entry name" value="IQ"/>
    <property type="match status" value="1"/>
</dbReference>
<dbReference type="Proteomes" id="UP000198940">
    <property type="component" value="Unassembled WGS sequence"/>
</dbReference>
<reference evidence="3 4" key="1">
    <citation type="submission" date="2016-11" db="EMBL/GenBank/DDBJ databases">
        <authorList>
            <person name="Varghese N."/>
            <person name="Submissions S."/>
        </authorList>
    </citation>
    <scope>NUCLEOTIDE SEQUENCE [LARGE SCALE GENOMIC DNA]</scope>
    <source>
        <strain evidence="3 4">CGMCC 1.12174</strain>
        <strain evidence="2 5">DSM 26351</strain>
    </source>
</reference>
<name>A0A1M6V121_9FLAO</name>
<keyword evidence="5" id="KW-1185">Reference proteome</keyword>
<dbReference type="InterPro" id="IPR038740">
    <property type="entry name" value="BioF2-like_GNAT_dom"/>
</dbReference>
<dbReference type="STRING" id="1055723.SAMN05216293_1855"/>
<evidence type="ECO:0000259" key="1">
    <source>
        <dbReference type="Pfam" id="PF13480"/>
    </source>
</evidence>
<sequence length="325" mass="38404">MSKRANMQIHECIFQFYLEHRVHGMCTGKVHNRLLGGSLNSIALDRANIYKDLNLVKDIPDYLYFETKLPVGMKSLHVPQYHGYLINLEAYTGIEDFLRGQLSRRNIKNFKAKKKKLENLGTVEYKVLMGPLQERVYREAFETFHELLKKRFDKKKILNRYLMDWQGLYLQAYPRLVEGKALLFLIQLDGKPIGMALDYILESSVFSHVQTFDQEYSKFNVGDLMLYFQLEWCLDHGKSILDLSKGENAYKEKWCNHRYRLYHDLIYPKNSLSLTLNAHALALKYNTIQKLRDLGILGNIINVDQWLYKRHWKTFNDPIQSNRPL</sequence>
<protein>
    <submittedName>
        <fullName evidence="3">Acetyltransferase (GNAT) domain-containing protein</fullName>
    </submittedName>
</protein>
<dbReference type="EMBL" id="FOKU01000007">
    <property type="protein sequence ID" value="SFC21523.1"/>
    <property type="molecule type" value="Genomic_DNA"/>
</dbReference>
<proteinExistence type="predicted"/>
<comment type="caution">
    <text evidence="3">The sequence shown here is derived from an EMBL/GenBank/DDBJ whole genome shotgun (WGS) entry which is preliminary data.</text>
</comment>
<dbReference type="OrthoDB" id="1422531at2"/>
<evidence type="ECO:0000313" key="4">
    <source>
        <dbReference type="Proteomes" id="UP000184031"/>
    </source>
</evidence>
<dbReference type="EMBL" id="FRAT01000004">
    <property type="protein sequence ID" value="SHK75153.1"/>
    <property type="molecule type" value="Genomic_DNA"/>
</dbReference>
<dbReference type="Pfam" id="PF13480">
    <property type="entry name" value="Acetyltransf_6"/>
    <property type="match status" value="1"/>
</dbReference>
<dbReference type="Gene3D" id="3.40.630.30">
    <property type="match status" value="1"/>
</dbReference>
<dbReference type="SUPFAM" id="SSF55729">
    <property type="entry name" value="Acyl-CoA N-acyltransferases (Nat)"/>
    <property type="match status" value="1"/>
</dbReference>
<feature type="domain" description="BioF2-like acetyltransferase" evidence="1">
    <location>
        <begin position="106"/>
        <end position="252"/>
    </location>
</feature>
<evidence type="ECO:0000313" key="2">
    <source>
        <dbReference type="EMBL" id="SFC21523.1"/>
    </source>
</evidence>
<accession>A0A1M6V121</accession>